<gene>
    <name evidence="4" type="ORF">QRT04_13425</name>
</gene>
<name>A0ABT7SIR6_9CELL</name>
<proteinExistence type="inferred from homology"/>
<evidence type="ECO:0000313" key="5">
    <source>
        <dbReference type="Proteomes" id="UP001529338"/>
    </source>
</evidence>
<dbReference type="Pfam" id="PF03795">
    <property type="entry name" value="YCII"/>
    <property type="match status" value="1"/>
</dbReference>
<reference evidence="4 5" key="1">
    <citation type="submission" date="2023-06" db="EMBL/GenBank/DDBJ databases">
        <title>Cellulomonas sp. MW4 Whole genome sequence.</title>
        <authorList>
            <person name="Park S."/>
        </authorList>
    </citation>
    <scope>NUCLEOTIDE SEQUENCE [LARGE SCALE GENOMIC DNA]</scope>
    <source>
        <strain evidence="4 5">MW4</strain>
    </source>
</reference>
<evidence type="ECO:0000259" key="3">
    <source>
        <dbReference type="Pfam" id="PF03795"/>
    </source>
</evidence>
<keyword evidence="5" id="KW-1185">Reference proteome</keyword>
<dbReference type="RefSeq" id="WP_289455996.1">
    <property type="nucleotide sequence ID" value="NZ_JAUCGQ010000002.1"/>
</dbReference>
<evidence type="ECO:0000256" key="2">
    <source>
        <dbReference type="SAM" id="MobiDB-lite"/>
    </source>
</evidence>
<dbReference type="SUPFAM" id="SSF54909">
    <property type="entry name" value="Dimeric alpha+beta barrel"/>
    <property type="match status" value="1"/>
</dbReference>
<evidence type="ECO:0000313" key="4">
    <source>
        <dbReference type="EMBL" id="MDM7855934.1"/>
    </source>
</evidence>
<comment type="caution">
    <text evidence="4">The sequence shown here is derived from an EMBL/GenBank/DDBJ whole genome shotgun (WGS) entry which is preliminary data.</text>
</comment>
<comment type="similarity">
    <text evidence="1">Belongs to the YciI family.</text>
</comment>
<evidence type="ECO:0000256" key="1">
    <source>
        <dbReference type="ARBA" id="ARBA00007689"/>
    </source>
</evidence>
<organism evidence="4 5">
    <name type="scientific">Cellulomonas alba</name>
    <dbReference type="NCBI Taxonomy" id="3053467"/>
    <lineage>
        <taxon>Bacteria</taxon>
        <taxon>Bacillati</taxon>
        <taxon>Actinomycetota</taxon>
        <taxon>Actinomycetes</taxon>
        <taxon>Micrococcales</taxon>
        <taxon>Cellulomonadaceae</taxon>
        <taxon>Cellulomonas</taxon>
    </lineage>
</organism>
<feature type="region of interest" description="Disordered" evidence="2">
    <location>
        <begin position="125"/>
        <end position="147"/>
    </location>
</feature>
<dbReference type="InterPro" id="IPR011008">
    <property type="entry name" value="Dimeric_a/b-barrel"/>
</dbReference>
<dbReference type="EMBL" id="JAUCGQ010000002">
    <property type="protein sequence ID" value="MDM7855934.1"/>
    <property type="molecule type" value="Genomic_DNA"/>
</dbReference>
<sequence length="147" mass="15607">MPRYLLIVDFQPGWDDTPMSQWAPEEIDAHLAYYGALNDELRASGELVGGEILAGPDHAAVVRSDGARSTVSEGPFAEVSEWIAGYQIVEVASRERALEIAARVSAVPGRGGRPLGQPIQVREVVGEPPSSSAEMDDYLAGATSAEG</sequence>
<dbReference type="PANTHER" id="PTHR35174">
    <property type="entry name" value="BLL7171 PROTEIN-RELATED"/>
    <property type="match status" value="1"/>
</dbReference>
<dbReference type="Gene3D" id="3.30.70.1060">
    <property type="entry name" value="Dimeric alpha+beta barrel"/>
    <property type="match status" value="1"/>
</dbReference>
<dbReference type="InterPro" id="IPR005545">
    <property type="entry name" value="YCII"/>
</dbReference>
<accession>A0ABT7SIR6</accession>
<protein>
    <submittedName>
        <fullName evidence="4">YciI family protein</fullName>
    </submittedName>
</protein>
<dbReference type="PANTHER" id="PTHR35174:SF3">
    <property type="entry name" value="BLL7171 PROTEIN"/>
    <property type="match status" value="1"/>
</dbReference>
<dbReference type="Proteomes" id="UP001529338">
    <property type="component" value="Unassembled WGS sequence"/>
</dbReference>
<feature type="domain" description="YCII-related" evidence="3">
    <location>
        <begin position="18"/>
        <end position="106"/>
    </location>
</feature>